<protein>
    <recommendedName>
        <fullName evidence="3">Nucleotide-diphospho-sugar transferase domain-containing protein</fullName>
    </recommendedName>
</protein>
<sequence>MIAFVHPSAAACSASDLRALGYDVRVKETPVNATEIRGEFLRRTIQVRGCCQEKELLKLYAYTLTDYPVAVHLDVDSILLRPLDDLFDAMIGGGDAAEAARRLAVHGGAALPENGPVNFFFTRDYNLVNKPGKPAGIQGGFMAVRPSVEVYEEYRGIVLQGDHYPGSGWGRKGHGGYYGAQQIQGLCAYYYDHVHPGTAVELDRCRYNQMVDDPRFGRGVKAEPSAGMAGGAFPCRDGRDECEDCRTTPLGKIRSAHFTICQKPWTCRYFGEKSAGDTHGRLCDELHGEWHRIRSDLEEMWRQDGRDTIRVGEVQDGDYRLDHFRGHCSRAGGRGYIPLKIPTTVGLP</sequence>
<dbReference type="SUPFAM" id="SSF53448">
    <property type="entry name" value="Nucleotide-diphospho-sugar transferases"/>
    <property type="match status" value="1"/>
</dbReference>
<evidence type="ECO:0008006" key="3">
    <source>
        <dbReference type="Google" id="ProtNLM"/>
    </source>
</evidence>
<dbReference type="EMBL" id="HBKQ01058399">
    <property type="protein sequence ID" value="CAE2285154.1"/>
    <property type="molecule type" value="Transcribed_RNA"/>
</dbReference>
<organism evidence="1">
    <name type="scientific">Odontella aurita</name>
    <dbReference type="NCBI Taxonomy" id="265563"/>
    <lineage>
        <taxon>Eukaryota</taxon>
        <taxon>Sar</taxon>
        <taxon>Stramenopiles</taxon>
        <taxon>Ochrophyta</taxon>
        <taxon>Bacillariophyta</taxon>
        <taxon>Mediophyceae</taxon>
        <taxon>Biddulphiophycidae</taxon>
        <taxon>Eupodiscales</taxon>
        <taxon>Odontellaceae</taxon>
        <taxon>Odontella</taxon>
    </lineage>
</organism>
<gene>
    <name evidence="1" type="ORF">OAUR00152_LOCUS39929</name>
    <name evidence="2" type="ORF">OAUR00152_LOCUS39930</name>
</gene>
<dbReference type="InterPro" id="IPR050587">
    <property type="entry name" value="GNT1/Glycosyltrans_8"/>
</dbReference>
<accession>A0A6U6KUT6</accession>
<evidence type="ECO:0000313" key="1">
    <source>
        <dbReference type="EMBL" id="CAE2285154.1"/>
    </source>
</evidence>
<reference evidence="1" key="1">
    <citation type="submission" date="2021-01" db="EMBL/GenBank/DDBJ databases">
        <authorList>
            <person name="Corre E."/>
            <person name="Pelletier E."/>
            <person name="Niang G."/>
            <person name="Scheremetjew M."/>
            <person name="Finn R."/>
            <person name="Kale V."/>
            <person name="Holt S."/>
            <person name="Cochrane G."/>
            <person name="Meng A."/>
            <person name="Brown T."/>
            <person name="Cohen L."/>
        </authorList>
    </citation>
    <scope>NUCLEOTIDE SEQUENCE</scope>
    <source>
        <strain evidence="1">Isolate 1302-5</strain>
    </source>
</reference>
<dbReference type="Gene3D" id="3.90.550.10">
    <property type="entry name" value="Spore Coat Polysaccharide Biosynthesis Protein SpsA, Chain A"/>
    <property type="match status" value="1"/>
</dbReference>
<dbReference type="InterPro" id="IPR029044">
    <property type="entry name" value="Nucleotide-diphossugar_trans"/>
</dbReference>
<dbReference type="AlphaFoldDB" id="A0A6U6KUT6"/>
<dbReference type="EMBL" id="HBKQ01058400">
    <property type="protein sequence ID" value="CAE2285156.1"/>
    <property type="molecule type" value="Transcribed_RNA"/>
</dbReference>
<dbReference type="PANTHER" id="PTHR11183">
    <property type="entry name" value="GLYCOGENIN SUBFAMILY MEMBER"/>
    <property type="match status" value="1"/>
</dbReference>
<evidence type="ECO:0000313" key="2">
    <source>
        <dbReference type="EMBL" id="CAE2285156.1"/>
    </source>
</evidence>
<name>A0A6U6KUT6_9STRA</name>
<proteinExistence type="predicted"/>